<dbReference type="Pfam" id="PF14277">
    <property type="entry name" value="DUF4364"/>
    <property type="match status" value="1"/>
</dbReference>
<name>A0ABV4DZS9_9CLOT</name>
<dbReference type="InterPro" id="IPR025374">
    <property type="entry name" value="DUF4364"/>
</dbReference>
<organism evidence="1 2">
    <name type="scientific">Clostridium lapidicellarium</name>
    <dbReference type="NCBI Taxonomy" id="3240931"/>
    <lineage>
        <taxon>Bacteria</taxon>
        <taxon>Bacillati</taxon>
        <taxon>Bacillota</taxon>
        <taxon>Clostridia</taxon>
        <taxon>Eubacteriales</taxon>
        <taxon>Clostridiaceae</taxon>
        <taxon>Clostridium</taxon>
    </lineage>
</organism>
<comment type="caution">
    <text evidence="1">The sequence shown here is derived from an EMBL/GenBank/DDBJ whole genome shotgun (WGS) entry which is preliminary data.</text>
</comment>
<dbReference type="RefSeq" id="WP_294184262.1">
    <property type="nucleotide sequence ID" value="NZ_JBGFFE010000021.1"/>
</dbReference>
<evidence type="ECO:0000313" key="2">
    <source>
        <dbReference type="Proteomes" id="UP001565220"/>
    </source>
</evidence>
<evidence type="ECO:0000313" key="1">
    <source>
        <dbReference type="EMBL" id="MEY8764416.1"/>
    </source>
</evidence>
<proteinExistence type="predicted"/>
<dbReference type="Gene3D" id="1.10.10.10">
    <property type="entry name" value="Winged helix-like DNA-binding domain superfamily/Winged helix DNA-binding domain"/>
    <property type="match status" value="1"/>
</dbReference>
<accession>A0ABV4DZS9</accession>
<sequence length="175" mass="20617">MFEDTLELAENKLLLLYIFKKIKFPISNNEITQIILENGFINYFILQQYLNELLSSNFIKRASCSNNHKLIITKKGLKVLLLFGNRISKNKIDIIDKYLDTKIKTIKKDLSINADYTMERKNNFIVNLKILENNSTLINIKLNVDSNKKAKSLCKKWKKDYLDLYYNIVELLMNN</sequence>
<protein>
    <submittedName>
        <fullName evidence="1">DUF4364 family protein</fullName>
    </submittedName>
</protein>
<gene>
    <name evidence="1" type="ORF">AB8S09_12320</name>
</gene>
<reference evidence="1 2" key="1">
    <citation type="submission" date="2024-08" db="EMBL/GenBank/DDBJ databases">
        <title>Clostridium lapicellarii sp. nov., and Clostridium renhuaiense sp. nov., two species isolated from the mud in a fermentation cellar used for producing sauce-flavour Chinese liquors.</title>
        <authorList>
            <person name="Yang F."/>
            <person name="Wang H."/>
            <person name="Chen L.Q."/>
            <person name="Zhou N."/>
            <person name="Lu J.J."/>
            <person name="Pu X.X."/>
            <person name="Wan B."/>
            <person name="Wang L."/>
            <person name="Liu S.J."/>
        </authorList>
    </citation>
    <scope>NUCLEOTIDE SEQUENCE [LARGE SCALE GENOMIC DNA]</scope>
    <source>
        <strain evidence="1 2">MT-113</strain>
    </source>
</reference>
<dbReference type="Proteomes" id="UP001565220">
    <property type="component" value="Unassembled WGS sequence"/>
</dbReference>
<dbReference type="InterPro" id="IPR036388">
    <property type="entry name" value="WH-like_DNA-bd_sf"/>
</dbReference>
<keyword evidence="2" id="KW-1185">Reference proteome</keyword>
<dbReference type="EMBL" id="JBGFFE010000021">
    <property type="protein sequence ID" value="MEY8764416.1"/>
    <property type="molecule type" value="Genomic_DNA"/>
</dbReference>